<feature type="domain" description="Aminotransferase class V" evidence="2">
    <location>
        <begin position="22"/>
        <end position="401"/>
    </location>
</feature>
<comment type="caution">
    <text evidence="3">The sequence shown here is derived from an EMBL/GenBank/DDBJ whole genome shotgun (WGS) entry which is preliminary data.</text>
</comment>
<dbReference type="InterPro" id="IPR015422">
    <property type="entry name" value="PyrdxlP-dep_Trfase_small"/>
</dbReference>
<keyword evidence="4" id="KW-1185">Reference proteome</keyword>
<dbReference type="Pfam" id="PF00266">
    <property type="entry name" value="Aminotran_5"/>
    <property type="match status" value="1"/>
</dbReference>
<dbReference type="NCBIfam" id="TIGR01976">
    <property type="entry name" value="am_tr_V_VC1184"/>
    <property type="match status" value="1"/>
</dbReference>
<dbReference type="RefSeq" id="WP_377303070.1">
    <property type="nucleotide sequence ID" value="NZ_CP180191.1"/>
</dbReference>
<dbReference type="Gene3D" id="3.40.640.10">
    <property type="entry name" value="Type I PLP-dependent aspartate aminotransferase-like (Major domain)"/>
    <property type="match status" value="1"/>
</dbReference>
<proteinExistence type="predicted"/>
<evidence type="ECO:0000313" key="4">
    <source>
        <dbReference type="Proteomes" id="UP001595556"/>
    </source>
</evidence>
<name>A0ABV7H5A7_9BURK</name>
<organism evidence="3 4">
    <name type="scientific">Piscinibacterium candidicorallinum</name>
    <dbReference type="NCBI Taxonomy" id="1793872"/>
    <lineage>
        <taxon>Bacteria</taxon>
        <taxon>Pseudomonadati</taxon>
        <taxon>Pseudomonadota</taxon>
        <taxon>Betaproteobacteria</taxon>
        <taxon>Burkholderiales</taxon>
        <taxon>Piscinibacterium</taxon>
    </lineage>
</organism>
<dbReference type="InterPro" id="IPR000192">
    <property type="entry name" value="Aminotrans_V_dom"/>
</dbReference>
<evidence type="ECO:0000259" key="2">
    <source>
        <dbReference type="Pfam" id="PF00266"/>
    </source>
</evidence>
<evidence type="ECO:0000256" key="1">
    <source>
        <dbReference type="ARBA" id="ARBA00022898"/>
    </source>
</evidence>
<protein>
    <submittedName>
        <fullName evidence="3">Cysteine desulfurase-like protein</fullName>
    </submittedName>
</protein>
<dbReference type="Proteomes" id="UP001595556">
    <property type="component" value="Unassembled WGS sequence"/>
</dbReference>
<dbReference type="PANTHER" id="PTHR43586:SF21">
    <property type="entry name" value="PYRIDOXAL PHOSPHATE (PLP)-DEPENDENT ASPARTATE AMINOTRANSFERASE SUPERFAMILY"/>
    <property type="match status" value="1"/>
</dbReference>
<dbReference type="PANTHER" id="PTHR43586">
    <property type="entry name" value="CYSTEINE DESULFURASE"/>
    <property type="match status" value="1"/>
</dbReference>
<dbReference type="InterPro" id="IPR011340">
    <property type="entry name" value="Cys_dSase-rel"/>
</dbReference>
<dbReference type="SUPFAM" id="SSF53383">
    <property type="entry name" value="PLP-dependent transferases"/>
    <property type="match status" value="1"/>
</dbReference>
<sequence length="410" mass="44782">MQGVLNLDAIRAEFPALAQDFVFLDNAGGSQVLGRVADRVRDYLLNTSVQLGASYAVSQAASERVLEARRSVAQLINAAHDEEVVMAGATTLLMHLLTTAIAPSIRPGDEIIVTETDHESNVGGWMRLQAQGAVVKLWPVSRETLELDLATLDTLLSPRTRWVAMTHASNVLGTVNPVAEVARRVHAVGGKLAVDGVAYAPHRLVDVQASGADVYVFSFYKVFGPHYAVLWGRRELLLGLPSLNHFFIGPEVLPYKLQPGNVNFELSYGCIGIADYLQHVGCTLGAAGTPRQQMQAAFDAFAAHEDALAEQLLGWLHERKGVRIIGRPRVQQADRMPTISFVVAGQRSEDIVRAVDAHRIGIRFGDFYARRLADALDLHAHGGVVRVSMAHYNTAQEIDRLIRALDQAIH</sequence>
<dbReference type="InterPro" id="IPR015421">
    <property type="entry name" value="PyrdxlP-dep_Trfase_major"/>
</dbReference>
<keyword evidence="1" id="KW-0663">Pyridoxal phosphate</keyword>
<dbReference type="EMBL" id="JBHRTI010000004">
    <property type="protein sequence ID" value="MFC3147736.1"/>
    <property type="molecule type" value="Genomic_DNA"/>
</dbReference>
<gene>
    <name evidence="3" type="ORF">ACFOEN_08790</name>
</gene>
<reference evidence="4" key="1">
    <citation type="journal article" date="2019" name="Int. J. Syst. Evol. Microbiol.">
        <title>The Global Catalogue of Microorganisms (GCM) 10K type strain sequencing project: providing services to taxonomists for standard genome sequencing and annotation.</title>
        <authorList>
            <consortium name="The Broad Institute Genomics Platform"/>
            <consortium name="The Broad Institute Genome Sequencing Center for Infectious Disease"/>
            <person name="Wu L."/>
            <person name="Ma J."/>
        </authorList>
    </citation>
    <scope>NUCLEOTIDE SEQUENCE [LARGE SCALE GENOMIC DNA]</scope>
    <source>
        <strain evidence="4">KCTC 52168</strain>
    </source>
</reference>
<dbReference type="Gene3D" id="3.90.1150.10">
    <property type="entry name" value="Aspartate Aminotransferase, domain 1"/>
    <property type="match status" value="1"/>
</dbReference>
<accession>A0ABV7H5A7</accession>
<evidence type="ECO:0000313" key="3">
    <source>
        <dbReference type="EMBL" id="MFC3147736.1"/>
    </source>
</evidence>
<dbReference type="InterPro" id="IPR015424">
    <property type="entry name" value="PyrdxlP-dep_Trfase"/>
</dbReference>